<dbReference type="EMBL" id="VNWL01000007">
    <property type="protein sequence ID" value="TXK07396.1"/>
    <property type="molecule type" value="Genomic_DNA"/>
</dbReference>
<dbReference type="GO" id="GO:0005829">
    <property type="term" value="C:cytosol"/>
    <property type="evidence" value="ECO:0007669"/>
    <property type="project" value="TreeGrafter"/>
</dbReference>
<dbReference type="PANTHER" id="PTHR15162:SF7">
    <property type="entry name" value="SUCCINYLGLUTAMATE DESUCCINYLASE"/>
    <property type="match status" value="1"/>
</dbReference>
<evidence type="ECO:0000256" key="1">
    <source>
        <dbReference type="ARBA" id="ARBA00001947"/>
    </source>
</evidence>
<dbReference type="OrthoDB" id="1523003at2"/>
<evidence type="ECO:0000256" key="3">
    <source>
        <dbReference type="ARBA" id="ARBA00022801"/>
    </source>
</evidence>
<evidence type="ECO:0000313" key="10">
    <source>
        <dbReference type="Proteomes" id="UP000321528"/>
    </source>
</evidence>
<evidence type="ECO:0000256" key="5">
    <source>
        <dbReference type="SAM" id="MobiDB-lite"/>
    </source>
</evidence>
<feature type="region of interest" description="Disordered" evidence="5">
    <location>
        <begin position="1"/>
        <end position="24"/>
    </location>
</feature>
<evidence type="ECO:0000313" key="7">
    <source>
        <dbReference type="EMBL" id="RIV73713.1"/>
    </source>
</evidence>
<dbReference type="Proteomes" id="UP000284189">
    <property type="component" value="Unassembled WGS sequence"/>
</dbReference>
<protein>
    <submittedName>
        <fullName evidence="7">Aspartoacylase</fullName>
    </submittedName>
</protein>
<dbReference type="GO" id="GO:0016788">
    <property type="term" value="F:hydrolase activity, acting on ester bonds"/>
    <property type="evidence" value="ECO:0007669"/>
    <property type="project" value="InterPro"/>
</dbReference>
<reference evidence="7 9" key="1">
    <citation type="submission" date="2018-08" db="EMBL/GenBank/DDBJ databases">
        <title>Proposal of Muricauda 72 sp.nov. and Muricauda NH166 sp.nov., isolated from seawater.</title>
        <authorList>
            <person name="Cheng H."/>
            <person name="Wu Y.-H."/>
            <person name="Guo L.-L."/>
            <person name="Xu X.-W."/>
        </authorList>
    </citation>
    <scope>NUCLEOTIDE SEQUENCE [LARGE SCALE GENOMIC DNA]</scope>
    <source>
        <strain evidence="7 9">NH166</strain>
    </source>
</reference>
<dbReference type="InterPro" id="IPR055438">
    <property type="entry name" value="AstE_AspA_cat"/>
</dbReference>
<dbReference type="InterPro" id="IPR050178">
    <property type="entry name" value="AspA/AstE_fam"/>
</dbReference>
<keyword evidence="4" id="KW-0862">Zinc</keyword>
<dbReference type="PANTHER" id="PTHR15162">
    <property type="entry name" value="ASPARTOACYLASE"/>
    <property type="match status" value="1"/>
</dbReference>
<comment type="cofactor">
    <cofactor evidence="1">
        <name>Zn(2+)</name>
        <dbReference type="ChEBI" id="CHEBI:29105"/>
    </cofactor>
</comment>
<dbReference type="Pfam" id="PF24827">
    <property type="entry name" value="AstE_AspA_cat"/>
    <property type="match status" value="1"/>
</dbReference>
<keyword evidence="2" id="KW-0479">Metal-binding</keyword>
<evidence type="ECO:0000256" key="2">
    <source>
        <dbReference type="ARBA" id="ARBA00022723"/>
    </source>
</evidence>
<sequence>MSSGVCGKPHSRHHQQSRSVSMSKVHSIALDETMEVDRVLDHLQGKSRGPTVVFFGGIHGNEPAGVFALRHVFKEIRSKHIPIHGEVYAITGNLGALERSMRYQQEDLNRIWFPERISTIMDERQVQHAEEDELKHLYNLLRDILENGKPPFYFLDLHTTSSDTTPFMVMNDSLLNRKYASHYPLPIILGIEEYLEGALLSYINELGYVSLGFESGQHNDGKAIQNCIDFIRYSLALTETVAISEKEKKKLKGAISAIDGVPHRFYEIYHQHLISPQSDFKMLPGFVNFQEIPKGKSIALVHGEELKTRKRRQIFMPLYQEQGNEGFYFIRPIPKVLLWISKELRRFKVDHLLVRLPGVKWKSKVKDTLVVDQRVARFFAKSFFHLLGYRARKFDETHLVAKNRERASKSQDYKETGWFKA</sequence>
<accession>A0A418NCD2</accession>
<dbReference type="GO" id="GO:0046872">
    <property type="term" value="F:metal ion binding"/>
    <property type="evidence" value="ECO:0007669"/>
    <property type="project" value="UniProtKB-KW"/>
</dbReference>
<dbReference type="EMBL" id="QXFJ01000008">
    <property type="protein sequence ID" value="RIV73713.1"/>
    <property type="molecule type" value="Genomic_DNA"/>
</dbReference>
<dbReference type="AlphaFoldDB" id="A0A418NCD2"/>
<evidence type="ECO:0000259" key="6">
    <source>
        <dbReference type="Pfam" id="PF24827"/>
    </source>
</evidence>
<dbReference type="Gene3D" id="3.40.630.10">
    <property type="entry name" value="Zn peptidases"/>
    <property type="match status" value="1"/>
</dbReference>
<proteinExistence type="predicted"/>
<reference evidence="8 10" key="2">
    <citation type="submission" date="2019-07" db="EMBL/GenBank/DDBJ databases">
        <title>Draft genome of two Muricauda strains isolated from deep sea.</title>
        <authorList>
            <person name="Sun C."/>
        </authorList>
    </citation>
    <scope>NUCLEOTIDE SEQUENCE [LARGE SCALE GENOMIC DNA]</scope>
    <source>
        <strain evidence="8 10">NH166</strain>
    </source>
</reference>
<feature type="domain" description="Succinylglutamate desuccinylase/Aspartoacylase catalytic" evidence="6">
    <location>
        <begin position="49"/>
        <end position="170"/>
    </location>
</feature>
<keyword evidence="3" id="KW-0378">Hydrolase</keyword>
<name>A0A418NCD2_9FLAO</name>
<evidence type="ECO:0000313" key="8">
    <source>
        <dbReference type="EMBL" id="TXK07396.1"/>
    </source>
</evidence>
<evidence type="ECO:0000256" key="4">
    <source>
        <dbReference type="ARBA" id="ARBA00022833"/>
    </source>
</evidence>
<organism evidence="7 9">
    <name type="scientific">Flagellimonas aequoris</name>
    <dbReference type="NCBI Taxonomy" id="2306997"/>
    <lineage>
        <taxon>Bacteria</taxon>
        <taxon>Pseudomonadati</taxon>
        <taxon>Bacteroidota</taxon>
        <taxon>Flavobacteriia</taxon>
        <taxon>Flavobacteriales</taxon>
        <taxon>Flavobacteriaceae</taxon>
        <taxon>Flagellimonas</taxon>
    </lineage>
</organism>
<dbReference type="SUPFAM" id="SSF53187">
    <property type="entry name" value="Zn-dependent exopeptidases"/>
    <property type="match status" value="1"/>
</dbReference>
<keyword evidence="10" id="KW-1185">Reference proteome</keyword>
<gene>
    <name evidence="7" type="ORF">D2U88_01345</name>
    <name evidence="8" type="ORF">FQ019_01325</name>
</gene>
<dbReference type="Proteomes" id="UP000321528">
    <property type="component" value="Unassembled WGS sequence"/>
</dbReference>
<evidence type="ECO:0000313" key="9">
    <source>
        <dbReference type="Proteomes" id="UP000284189"/>
    </source>
</evidence>
<comment type="caution">
    <text evidence="7">The sequence shown here is derived from an EMBL/GenBank/DDBJ whole genome shotgun (WGS) entry which is preliminary data.</text>
</comment>